<evidence type="ECO:0000313" key="2">
    <source>
        <dbReference type="Proteomes" id="UP001178507"/>
    </source>
</evidence>
<reference evidence="1" key="1">
    <citation type="submission" date="2023-08" db="EMBL/GenBank/DDBJ databases">
        <authorList>
            <person name="Chen Y."/>
            <person name="Shah S."/>
            <person name="Dougan E. K."/>
            <person name="Thang M."/>
            <person name="Chan C."/>
        </authorList>
    </citation>
    <scope>NUCLEOTIDE SEQUENCE</scope>
</reference>
<keyword evidence="2" id="KW-1185">Reference proteome</keyword>
<proteinExistence type="predicted"/>
<dbReference type="Proteomes" id="UP001178507">
    <property type="component" value="Unassembled WGS sequence"/>
</dbReference>
<dbReference type="AlphaFoldDB" id="A0AA36NDP6"/>
<protein>
    <submittedName>
        <fullName evidence="1">Uncharacterized protein</fullName>
    </submittedName>
</protein>
<comment type="caution">
    <text evidence="1">The sequence shown here is derived from an EMBL/GenBank/DDBJ whole genome shotgun (WGS) entry which is preliminary data.</text>
</comment>
<sequence length="59" mass="7097">MRQHLTKTPNMERGLQMYPDWKIKKVPMRVYLLWRANWGGVLPGKKHNVGPLVYRSKYK</sequence>
<gene>
    <name evidence="1" type="ORF">EVOR1521_LOCUS22225</name>
</gene>
<organism evidence="1 2">
    <name type="scientific">Effrenium voratum</name>
    <dbReference type="NCBI Taxonomy" id="2562239"/>
    <lineage>
        <taxon>Eukaryota</taxon>
        <taxon>Sar</taxon>
        <taxon>Alveolata</taxon>
        <taxon>Dinophyceae</taxon>
        <taxon>Suessiales</taxon>
        <taxon>Symbiodiniaceae</taxon>
        <taxon>Effrenium</taxon>
    </lineage>
</organism>
<accession>A0AA36NDP6</accession>
<evidence type="ECO:0000313" key="1">
    <source>
        <dbReference type="EMBL" id="CAJ1398423.1"/>
    </source>
</evidence>
<name>A0AA36NDP6_9DINO</name>
<dbReference type="EMBL" id="CAUJNA010003300">
    <property type="protein sequence ID" value="CAJ1398423.1"/>
    <property type="molecule type" value="Genomic_DNA"/>
</dbReference>